<evidence type="ECO:0000313" key="2">
    <source>
        <dbReference type="EMBL" id="MFC3440750.1"/>
    </source>
</evidence>
<gene>
    <name evidence="2" type="ORF">ACFOKF_05970</name>
</gene>
<dbReference type="NCBIfam" id="TIGR01764">
    <property type="entry name" value="excise"/>
    <property type="match status" value="1"/>
</dbReference>
<evidence type="ECO:0000313" key="3">
    <source>
        <dbReference type="Proteomes" id="UP001595681"/>
    </source>
</evidence>
<evidence type="ECO:0000259" key="1">
    <source>
        <dbReference type="Pfam" id="PF12728"/>
    </source>
</evidence>
<accession>A0ABV7NE83</accession>
<dbReference type="Pfam" id="PF12728">
    <property type="entry name" value="HTH_17"/>
    <property type="match status" value="1"/>
</dbReference>
<dbReference type="InterPro" id="IPR041657">
    <property type="entry name" value="HTH_17"/>
</dbReference>
<organism evidence="2 3">
    <name type="scientific">Sphingobium rhizovicinum</name>
    <dbReference type="NCBI Taxonomy" id="432308"/>
    <lineage>
        <taxon>Bacteria</taxon>
        <taxon>Pseudomonadati</taxon>
        <taxon>Pseudomonadota</taxon>
        <taxon>Alphaproteobacteria</taxon>
        <taxon>Sphingomonadales</taxon>
        <taxon>Sphingomonadaceae</taxon>
        <taxon>Sphingobium</taxon>
    </lineage>
</organism>
<feature type="domain" description="Helix-turn-helix" evidence="1">
    <location>
        <begin position="18"/>
        <end position="62"/>
    </location>
</feature>
<reference evidence="3" key="1">
    <citation type="journal article" date="2019" name="Int. J. Syst. Evol. Microbiol.">
        <title>The Global Catalogue of Microorganisms (GCM) 10K type strain sequencing project: providing services to taxonomists for standard genome sequencing and annotation.</title>
        <authorList>
            <consortium name="The Broad Institute Genomics Platform"/>
            <consortium name="The Broad Institute Genome Sequencing Center for Infectious Disease"/>
            <person name="Wu L."/>
            <person name="Ma J."/>
        </authorList>
    </citation>
    <scope>NUCLEOTIDE SEQUENCE [LARGE SCALE GENOMIC DNA]</scope>
    <source>
        <strain evidence="3">CCM 7491</strain>
    </source>
</reference>
<dbReference type="InterPro" id="IPR009061">
    <property type="entry name" value="DNA-bd_dom_put_sf"/>
</dbReference>
<dbReference type="RefSeq" id="WP_380793977.1">
    <property type="nucleotide sequence ID" value="NZ_JBHRVU010000004.1"/>
</dbReference>
<dbReference type="Proteomes" id="UP001595681">
    <property type="component" value="Unassembled WGS sequence"/>
</dbReference>
<dbReference type="InterPro" id="IPR010093">
    <property type="entry name" value="SinI_DNA-bd"/>
</dbReference>
<comment type="caution">
    <text evidence="2">The sequence shown here is derived from an EMBL/GenBank/DDBJ whole genome shotgun (WGS) entry which is preliminary data.</text>
</comment>
<dbReference type="SUPFAM" id="SSF46955">
    <property type="entry name" value="Putative DNA-binding domain"/>
    <property type="match status" value="1"/>
</dbReference>
<sequence>MAIEQKVKPKTMPLAYRPGAAAVALGVTSRTVYRMIDRGHLRTTKIGGVRLIPAEDIQAIIAGAA</sequence>
<proteinExistence type="predicted"/>
<name>A0ABV7NE83_9SPHN</name>
<keyword evidence="3" id="KW-1185">Reference proteome</keyword>
<protein>
    <submittedName>
        <fullName evidence="2">Helix-turn-helix domain-containing protein</fullName>
    </submittedName>
</protein>
<dbReference type="EMBL" id="JBHRVU010000004">
    <property type="protein sequence ID" value="MFC3440750.1"/>
    <property type="molecule type" value="Genomic_DNA"/>
</dbReference>